<comment type="caution">
    <text evidence="1">The sequence shown here is derived from an EMBL/GenBank/DDBJ whole genome shotgun (WGS) entry which is preliminary data.</text>
</comment>
<dbReference type="EMBL" id="CABITT030000001">
    <property type="protein sequence ID" value="VVA92018.1"/>
    <property type="molecule type" value="Genomic_DNA"/>
</dbReference>
<sequence>MVTPRLNGGSAMGLVNWSQLLQWMRTPSRTISRILKRLVAQCTIYLIWMERNARVHTGLTLSAAEIFKRIDRTTRDSLLARYSRRRCNGLLLQWFTYS</sequence>
<evidence type="ECO:0000313" key="1">
    <source>
        <dbReference type="EMBL" id="VVA92018.1"/>
    </source>
</evidence>
<evidence type="ECO:0008006" key="3">
    <source>
        <dbReference type="Google" id="ProtNLM"/>
    </source>
</evidence>
<dbReference type="OrthoDB" id="1110222at2759"/>
<reference evidence="1" key="1">
    <citation type="submission" date="2019-07" db="EMBL/GenBank/DDBJ databases">
        <authorList>
            <person name="Dittberner H."/>
        </authorList>
    </citation>
    <scope>NUCLEOTIDE SEQUENCE [LARGE SCALE GENOMIC DNA]</scope>
</reference>
<protein>
    <recommendedName>
        <fullName evidence="3">Reverse transcriptase zinc-binding domain-containing protein</fullName>
    </recommendedName>
</protein>
<proteinExistence type="predicted"/>
<dbReference type="Proteomes" id="UP000489600">
    <property type="component" value="Unassembled WGS sequence"/>
</dbReference>
<dbReference type="AlphaFoldDB" id="A0A565ATQ6"/>
<accession>A0A565ATQ6</accession>
<evidence type="ECO:0000313" key="2">
    <source>
        <dbReference type="Proteomes" id="UP000489600"/>
    </source>
</evidence>
<keyword evidence="2" id="KW-1185">Reference proteome</keyword>
<name>A0A565ATQ6_9BRAS</name>
<organism evidence="1 2">
    <name type="scientific">Arabis nemorensis</name>
    <dbReference type="NCBI Taxonomy" id="586526"/>
    <lineage>
        <taxon>Eukaryota</taxon>
        <taxon>Viridiplantae</taxon>
        <taxon>Streptophyta</taxon>
        <taxon>Embryophyta</taxon>
        <taxon>Tracheophyta</taxon>
        <taxon>Spermatophyta</taxon>
        <taxon>Magnoliopsida</taxon>
        <taxon>eudicotyledons</taxon>
        <taxon>Gunneridae</taxon>
        <taxon>Pentapetalae</taxon>
        <taxon>rosids</taxon>
        <taxon>malvids</taxon>
        <taxon>Brassicales</taxon>
        <taxon>Brassicaceae</taxon>
        <taxon>Arabideae</taxon>
        <taxon>Arabis</taxon>
    </lineage>
</organism>
<gene>
    <name evidence="1" type="ORF">ANE_LOCUS2463</name>
</gene>